<dbReference type="Pfam" id="PF10604">
    <property type="entry name" value="Polyketide_cyc2"/>
    <property type="match status" value="1"/>
</dbReference>
<evidence type="ECO:0000313" key="2">
    <source>
        <dbReference type="Proteomes" id="UP001596226"/>
    </source>
</evidence>
<dbReference type="InterPro" id="IPR019587">
    <property type="entry name" value="Polyketide_cyclase/dehydratase"/>
</dbReference>
<dbReference type="SUPFAM" id="SSF55961">
    <property type="entry name" value="Bet v1-like"/>
    <property type="match status" value="1"/>
</dbReference>
<reference evidence="2" key="1">
    <citation type="journal article" date="2019" name="Int. J. Syst. Evol. Microbiol.">
        <title>The Global Catalogue of Microorganisms (GCM) 10K type strain sequencing project: providing services to taxonomists for standard genome sequencing and annotation.</title>
        <authorList>
            <consortium name="The Broad Institute Genomics Platform"/>
            <consortium name="The Broad Institute Genome Sequencing Center for Infectious Disease"/>
            <person name="Wu L."/>
            <person name="Ma J."/>
        </authorList>
    </citation>
    <scope>NUCLEOTIDE SEQUENCE [LARGE SCALE GENOMIC DNA]</scope>
    <source>
        <strain evidence="2">CGMCC 4.7144</strain>
    </source>
</reference>
<protein>
    <submittedName>
        <fullName evidence="1">SRPBCC family protein</fullName>
    </submittedName>
</protein>
<comment type="caution">
    <text evidence="1">The sequence shown here is derived from an EMBL/GenBank/DDBJ whole genome shotgun (WGS) entry which is preliminary data.</text>
</comment>
<dbReference type="Proteomes" id="UP001596226">
    <property type="component" value="Unassembled WGS sequence"/>
</dbReference>
<sequence length="136" mass="15285">MSAQHATRIIPETPARLRDVLLDADRLPDWNPAFRSIVDPGGTEPQRPFRILVHPGLRGTWRYTRTDTERIDTLWSVPGFTETGIWHVEPRGDGSLVTHEFTHRGPLAAVLASAYRGVAELRLDRLAQRAAALRTT</sequence>
<gene>
    <name evidence="1" type="ORF">ACFQGL_15595</name>
</gene>
<dbReference type="RefSeq" id="WP_377512052.1">
    <property type="nucleotide sequence ID" value="NZ_JBHSQS010000008.1"/>
</dbReference>
<keyword evidence="2" id="KW-1185">Reference proteome</keyword>
<accession>A0ABW1H8N2</accession>
<proteinExistence type="predicted"/>
<organism evidence="1 2">
    <name type="scientific">Micromonospora vulcania</name>
    <dbReference type="NCBI Taxonomy" id="1441873"/>
    <lineage>
        <taxon>Bacteria</taxon>
        <taxon>Bacillati</taxon>
        <taxon>Actinomycetota</taxon>
        <taxon>Actinomycetes</taxon>
        <taxon>Micromonosporales</taxon>
        <taxon>Micromonosporaceae</taxon>
        <taxon>Micromonospora</taxon>
    </lineage>
</organism>
<dbReference type="Gene3D" id="3.30.530.20">
    <property type="match status" value="1"/>
</dbReference>
<name>A0ABW1H8N2_9ACTN</name>
<dbReference type="InterPro" id="IPR023393">
    <property type="entry name" value="START-like_dom_sf"/>
</dbReference>
<dbReference type="EMBL" id="JBHSQS010000008">
    <property type="protein sequence ID" value="MFC5924767.1"/>
    <property type="molecule type" value="Genomic_DNA"/>
</dbReference>
<evidence type="ECO:0000313" key="1">
    <source>
        <dbReference type="EMBL" id="MFC5924767.1"/>
    </source>
</evidence>